<gene>
    <name evidence="1" type="ORF">AKJ09_04887</name>
</gene>
<dbReference type="Proteomes" id="UP000064967">
    <property type="component" value="Chromosome"/>
</dbReference>
<proteinExistence type="predicted"/>
<accession>A0A0K1PXI1</accession>
<dbReference type="InterPro" id="IPR011990">
    <property type="entry name" value="TPR-like_helical_dom_sf"/>
</dbReference>
<protein>
    <recommendedName>
        <fullName evidence="3">Tetratricopeptide repeat protein</fullName>
    </recommendedName>
</protein>
<organism evidence="1 2">
    <name type="scientific">Labilithrix luteola</name>
    <dbReference type="NCBI Taxonomy" id="1391654"/>
    <lineage>
        <taxon>Bacteria</taxon>
        <taxon>Pseudomonadati</taxon>
        <taxon>Myxococcota</taxon>
        <taxon>Polyangia</taxon>
        <taxon>Polyangiales</taxon>
        <taxon>Labilitrichaceae</taxon>
        <taxon>Labilithrix</taxon>
    </lineage>
</organism>
<dbReference type="KEGG" id="llu:AKJ09_04887"/>
<dbReference type="STRING" id="1391654.AKJ09_04887"/>
<dbReference type="AlphaFoldDB" id="A0A0K1PXI1"/>
<keyword evidence="2" id="KW-1185">Reference proteome</keyword>
<dbReference type="EMBL" id="CP012333">
    <property type="protein sequence ID" value="AKU98223.1"/>
    <property type="molecule type" value="Genomic_DNA"/>
</dbReference>
<dbReference type="Gene3D" id="1.25.40.10">
    <property type="entry name" value="Tetratricopeptide repeat domain"/>
    <property type="match status" value="2"/>
</dbReference>
<dbReference type="RefSeq" id="WP_146649226.1">
    <property type="nucleotide sequence ID" value="NZ_CP012333.1"/>
</dbReference>
<reference evidence="1 2" key="1">
    <citation type="submission" date="2015-08" db="EMBL/GenBank/DDBJ databases">
        <authorList>
            <person name="Babu N.S."/>
            <person name="Beckwith C.J."/>
            <person name="Beseler K.G."/>
            <person name="Brison A."/>
            <person name="Carone J.V."/>
            <person name="Caskin T.P."/>
            <person name="Diamond M."/>
            <person name="Durham M.E."/>
            <person name="Foxe J.M."/>
            <person name="Go M."/>
            <person name="Henderson B.A."/>
            <person name="Jones I.B."/>
            <person name="McGettigan J.A."/>
            <person name="Micheletti S.J."/>
            <person name="Nasrallah M.E."/>
            <person name="Ortiz D."/>
            <person name="Piller C.R."/>
            <person name="Privatt S.R."/>
            <person name="Schneider S.L."/>
            <person name="Sharp S."/>
            <person name="Smith T.C."/>
            <person name="Stanton J.D."/>
            <person name="Ullery H.E."/>
            <person name="Wilson R.J."/>
            <person name="Serrano M.G."/>
            <person name="Buck G."/>
            <person name="Lee V."/>
            <person name="Wang Y."/>
            <person name="Carvalho R."/>
            <person name="Voegtly L."/>
            <person name="Shi R."/>
            <person name="Duckworth R."/>
            <person name="Johnson A."/>
            <person name="Loviza R."/>
            <person name="Walstead R."/>
            <person name="Shah Z."/>
            <person name="Kiflezghi M."/>
            <person name="Wade K."/>
            <person name="Ball S.L."/>
            <person name="Bradley K.W."/>
            <person name="Asai D.J."/>
            <person name="Bowman C.A."/>
            <person name="Russell D.A."/>
            <person name="Pope W.H."/>
            <person name="Jacobs-Sera D."/>
            <person name="Hendrix R.W."/>
            <person name="Hatfull G.F."/>
        </authorList>
    </citation>
    <scope>NUCLEOTIDE SEQUENCE [LARGE SCALE GENOMIC DNA]</scope>
    <source>
        <strain evidence="1 2">DSM 27648</strain>
    </source>
</reference>
<evidence type="ECO:0000313" key="1">
    <source>
        <dbReference type="EMBL" id="AKU98223.1"/>
    </source>
</evidence>
<name>A0A0K1PXI1_9BACT</name>
<evidence type="ECO:0008006" key="3">
    <source>
        <dbReference type="Google" id="ProtNLM"/>
    </source>
</evidence>
<evidence type="ECO:0000313" key="2">
    <source>
        <dbReference type="Proteomes" id="UP000064967"/>
    </source>
</evidence>
<dbReference type="SUPFAM" id="SSF48452">
    <property type="entry name" value="TPR-like"/>
    <property type="match status" value="2"/>
</dbReference>
<dbReference type="OrthoDB" id="4045760at2"/>
<sequence>MALRSIVAGLALLALATGCKGKHAERTGGASPEASLPALRPTTDGAIAVDNLDAMIGGQERRIQAAPGDVGLRAGLVELLLTRGQFLGVVADYERASALAETLVAEAPAAPLAWRARASTRATWHRFPEALEDLREAEKAGAPARSLAGLEATILAATGHLDEAMKVTPDTGDAQGDAMALASRALLDGELGMLDDAGRGLNAARARYRDVSPFPLAWMDAMQATLYEKAGERDKARAHYTRAVRLLPLYARAAAHLAALEAPQKAIALLTPVVARSDDPEVFAELGDALRRAGRTAEGKAMLERARARYDHLLASHREAYVDHAARFWLGAGGDTARALVLAKSASSVRSNDETFGLWLEAAEAARNPSEICEASHRLLALPHAAASFRAAAREAAKRCVDRTAGP</sequence>
<dbReference type="PROSITE" id="PS51257">
    <property type="entry name" value="PROKAR_LIPOPROTEIN"/>
    <property type="match status" value="1"/>
</dbReference>